<dbReference type="AlphaFoldDB" id="A0A2P6TBY9"/>
<evidence type="ECO:0000259" key="2">
    <source>
        <dbReference type="Pfam" id="PF04927"/>
    </source>
</evidence>
<dbReference type="EMBL" id="LHPG02000026">
    <property type="protein sequence ID" value="PRW18408.1"/>
    <property type="molecule type" value="Genomic_DNA"/>
</dbReference>
<dbReference type="Pfam" id="PF04927">
    <property type="entry name" value="SMP"/>
    <property type="match status" value="1"/>
</dbReference>
<feature type="region of interest" description="Disordered" evidence="1">
    <location>
        <begin position="1"/>
        <end position="59"/>
    </location>
</feature>
<feature type="compositionally biased region" description="Polar residues" evidence="1">
    <location>
        <begin position="43"/>
        <end position="52"/>
    </location>
</feature>
<reference evidence="3 4" key="1">
    <citation type="journal article" date="2018" name="Plant J.">
        <title>Genome sequences of Chlorella sorokiniana UTEX 1602 and Micractinium conductrix SAG 241.80: implications to maltose excretion by a green alga.</title>
        <authorList>
            <person name="Arriola M.B."/>
            <person name="Velmurugan N."/>
            <person name="Zhang Y."/>
            <person name="Plunkett M.H."/>
            <person name="Hondzo H."/>
            <person name="Barney B.M."/>
        </authorList>
    </citation>
    <scope>NUCLEOTIDE SEQUENCE [LARGE SCALE GENOMIC DNA]</scope>
    <source>
        <strain evidence="4">UTEX 1602</strain>
    </source>
</reference>
<feature type="domain" description="SMP" evidence="2">
    <location>
        <begin position="3"/>
        <end position="44"/>
    </location>
</feature>
<accession>A0A2P6TBY9</accession>
<protein>
    <submittedName>
        <fullName evidence="3">Seed maturation family</fullName>
    </submittedName>
</protein>
<keyword evidence="4" id="KW-1185">Reference proteome</keyword>
<proteinExistence type="predicted"/>
<organism evidence="3 4">
    <name type="scientific">Chlorella sorokiniana</name>
    <name type="common">Freshwater green alga</name>
    <dbReference type="NCBI Taxonomy" id="3076"/>
    <lineage>
        <taxon>Eukaryota</taxon>
        <taxon>Viridiplantae</taxon>
        <taxon>Chlorophyta</taxon>
        <taxon>core chlorophytes</taxon>
        <taxon>Trebouxiophyceae</taxon>
        <taxon>Chlorellales</taxon>
        <taxon>Chlorellaceae</taxon>
        <taxon>Chlorella clade</taxon>
        <taxon>Chlorella</taxon>
    </lineage>
</organism>
<name>A0A2P6TBY9_CHLSO</name>
<evidence type="ECO:0000256" key="1">
    <source>
        <dbReference type="SAM" id="MobiDB-lite"/>
    </source>
</evidence>
<evidence type="ECO:0000313" key="4">
    <source>
        <dbReference type="Proteomes" id="UP000239899"/>
    </source>
</evidence>
<gene>
    <name evidence="3" type="ORF">C2E21_9309</name>
</gene>
<sequence length="59" mass="5643">MSGKTPMTPSDAARIQAAEAKQGGGGVEKGGFAARAQAAAAQNVASGKTSPGTQGGVKK</sequence>
<feature type="compositionally biased region" description="Low complexity" evidence="1">
    <location>
        <begin position="30"/>
        <end position="42"/>
    </location>
</feature>
<comment type="caution">
    <text evidence="3">The sequence shown here is derived from an EMBL/GenBank/DDBJ whole genome shotgun (WGS) entry which is preliminary data.</text>
</comment>
<evidence type="ECO:0000313" key="3">
    <source>
        <dbReference type="EMBL" id="PRW18408.1"/>
    </source>
</evidence>
<dbReference type="Proteomes" id="UP000239899">
    <property type="component" value="Unassembled WGS sequence"/>
</dbReference>
<dbReference type="InterPro" id="IPR007011">
    <property type="entry name" value="LEA_SMP_dom"/>
</dbReference>